<feature type="domain" description="Fibronectin type-III" evidence="1">
    <location>
        <begin position="192"/>
        <end position="291"/>
    </location>
</feature>
<dbReference type="Pfam" id="PF17744">
    <property type="entry name" value="DUF5581"/>
    <property type="match status" value="1"/>
</dbReference>
<sequence length="300" mass="35109">MCKLSSQNSVSYGTEEQEDETWKMYQERKNIILEFLNSELSITLLKRHQTRVELLKKCSYYIEILPKHLALGDQNHLMLPTTMFQLIDPWKFQRMKKVGTAQTKIQLLLLGDLLEQMKQGRVALVEQLKSYTAATFLSDWDTVSRRISELSGLMDNFLTTLVPGRLYIKHRLVSDIGTTKIPHIRLVLRTKMPVAFDRKESVAHEDWVSLRWFSMGQHSQPDQYELRFKLLDPRTPQERSQSGGIPVTSNTFEIRNLLPNRPYEFSIKRAETYTLVYEAWHDTMTLRTKPSNSEHVQSMD</sequence>
<proteinExistence type="predicted"/>
<dbReference type="InterPro" id="IPR003961">
    <property type="entry name" value="FN3_dom"/>
</dbReference>
<dbReference type="Proteomes" id="UP001066276">
    <property type="component" value="Chromosome 7"/>
</dbReference>
<accession>A0AAV7PC83</accession>
<dbReference type="InterPro" id="IPR039581">
    <property type="entry name" value="FNDC11"/>
</dbReference>
<dbReference type="InterPro" id="IPR048317">
    <property type="entry name" value="DUF5581_C"/>
</dbReference>
<dbReference type="EMBL" id="JANPWB010000011">
    <property type="protein sequence ID" value="KAJ1122855.1"/>
    <property type="molecule type" value="Genomic_DNA"/>
</dbReference>
<dbReference type="Pfam" id="PF20996">
    <property type="entry name" value="DUF5581_N"/>
    <property type="match status" value="1"/>
</dbReference>
<protein>
    <recommendedName>
        <fullName evidence="1">Fibronectin type-III domain-containing protein</fullName>
    </recommendedName>
</protein>
<evidence type="ECO:0000259" key="1">
    <source>
        <dbReference type="PROSITE" id="PS50853"/>
    </source>
</evidence>
<dbReference type="SUPFAM" id="SSF49265">
    <property type="entry name" value="Fibronectin type III"/>
    <property type="match status" value="1"/>
</dbReference>
<dbReference type="CDD" id="cd00063">
    <property type="entry name" value="FN3"/>
    <property type="match status" value="1"/>
</dbReference>
<dbReference type="PANTHER" id="PTHR14537">
    <property type="entry name" value="FIBRONECTIN TYPE III DOMAIN-CONTAINING PROTEIN 11"/>
    <property type="match status" value="1"/>
</dbReference>
<organism evidence="2 3">
    <name type="scientific">Pleurodeles waltl</name>
    <name type="common">Iberian ribbed newt</name>
    <dbReference type="NCBI Taxonomy" id="8319"/>
    <lineage>
        <taxon>Eukaryota</taxon>
        <taxon>Metazoa</taxon>
        <taxon>Chordata</taxon>
        <taxon>Craniata</taxon>
        <taxon>Vertebrata</taxon>
        <taxon>Euteleostomi</taxon>
        <taxon>Amphibia</taxon>
        <taxon>Batrachia</taxon>
        <taxon>Caudata</taxon>
        <taxon>Salamandroidea</taxon>
        <taxon>Salamandridae</taxon>
        <taxon>Pleurodelinae</taxon>
        <taxon>Pleurodeles</taxon>
    </lineage>
</organism>
<evidence type="ECO:0000313" key="3">
    <source>
        <dbReference type="Proteomes" id="UP001066276"/>
    </source>
</evidence>
<comment type="caution">
    <text evidence="2">The sequence shown here is derived from an EMBL/GenBank/DDBJ whole genome shotgun (WGS) entry which is preliminary data.</text>
</comment>
<gene>
    <name evidence="2" type="ORF">NDU88_001328</name>
</gene>
<reference evidence="2" key="1">
    <citation type="journal article" date="2022" name="bioRxiv">
        <title>Sequencing and chromosome-scale assembly of the giantPleurodeles waltlgenome.</title>
        <authorList>
            <person name="Brown T."/>
            <person name="Elewa A."/>
            <person name="Iarovenko S."/>
            <person name="Subramanian E."/>
            <person name="Araus A.J."/>
            <person name="Petzold A."/>
            <person name="Susuki M."/>
            <person name="Suzuki K.-i.T."/>
            <person name="Hayashi T."/>
            <person name="Toyoda A."/>
            <person name="Oliveira C."/>
            <person name="Osipova E."/>
            <person name="Leigh N.D."/>
            <person name="Simon A."/>
            <person name="Yun M.H."/>
        </authorList>
    </citation>
    <scope>NUCLEOTIDE SEQUENCE</scope>
    <source>
        <strain evidence="2">20211129_DDA</strain>
        <tissue evidence="2">Liver</tissue>
    </source>
</reference>
<dbReference type="InterPro" id="IPR036116">
    <property type="entry name" value="FN3_sf"/>
</dbReference>
<dbReference type="AlphaFoldDB" id="A0AAV7PC83"/>
<dbReference type="InterPro" id="IPR049231">
    <property type="entry name" value="DUF5581_N"/>
</dbReference>
<keyword evidence="3" id="KW-1185">Reference proteome</keyword>
<evidence type="ECO:0000313" key="2">
    <source>
        <dbReference type="EMBL" id="KAJ1122855.1"/>
    </source>
</evidence>
<name>A0AAV7PC83_PLEWA</name>
<dbReference type="PROSITE" id="PS50853">
    <property type="entry name" value="FN3"/>
    <property type="match status" value="1"/>
</dbReference>